<feature type="repeat" description="TPR" evidence="3">
    <location>
        <begin position="77"/>
        <end position="110"/>
    </location>
</feature>
<gene>
    <name evidence="5" type="ORF">RchiOBHm_Chr4g0388861</name>
</gene>
<accession>A0A2P6QPV9</accession>
<dbReference type="Gene3D" id="1.25.40.10">
    <property type="entry name" value="Tetratricopeptide repeat domain"/>
    <property type="match status" value="1"/>
</dbReference>
<dbReference type="EMBL" id="PDCK01000042">
    <property type="protein sequence ID" value="PRQ36203.1"/>
    <property type="molecule type" value="Genomic_DNA"/>
</dbReference>
<feature type="transmembrane region" description="Helical" evidence="4">
    <location>
        <begin position="303"/>
        <end position="323"/>
    </location>
</feature>
<comment type="caution">
    <text evidence="5">The sequence shown here is derived from an EMBL/GenBank/DDBJ whole genome shotgun (WGS) entry which is preliminary data.</text>
</comment>
<keyword evidence="4" id="KW-0472">Membrane</keyword>
<keyword evidence="1" id="KW-0677">Repeat</keyword>
<dbReference type="GO" id="GO:0051879">
    <property type="term" value="F:Hsp90 protein binding"/>
    <property type="evidence" value="ECO:0007669"/>
    <property type="project" value="TreeGrafter"/>
</dbReference>
<evidence type="ECO:0000313" key="5">
    <source>
        <dbReference type="EMBL" id="PRQ36203.1"/>
    </source>
</evidence>
<dbReference type="PANTHER" id="PTHR22904:SF523">
    <property type="entry name" value="STRESS-INDUCED-PHOSPHOPROTEIN 1"/>
    <property type="match status" value="1"/>
</dbReference>
<feature type="repeat" description="TPR" evidence="3">
    <location>
        <begin position="111"/>
        <end position="144"/>
    </location>
</feature>
<dbReference type="PROSITE" id="PS50293">
    <property type="entry name" value="TPR_REGION"/>
    <property type="match status" value="1"/>
</dbReference>
<name>A0A2P6QPV9_ROSCH</name>
<evidence type="ECO:0000256" key="2">
    <source>
        <dbReference type="ARBA" id="ARBA00022803"/>
    </source>
</evidence>
<dbReference type="AlphaFoldDB" id="A0A2P6QPV9"/>
<dbReference type="Proteomes" id="UP000238479">
    <property type="component" value="Chromosome 4"/>
</dbReference>
<proteinExistence type="predicted"/>
<keyword evidence="2 3" id="KW-0802">TPR repeat</keyword>
<feature type="repeat" description="TPR" evidence="3">
    <location>
        <begin position="145"/>
        <end position="178"/>
    </location>
</feature>
<dbReference type="Gramene" id="PRQ36203">
    <property type="protein sequence ID" value="PRQ36203"/>
    <property type="gene ID" value="RchiOBHm_Chr4g0388861"/>
</dbReference>
<dbReference type="InterPro" id="IPR011990">
    <property type="entry name" value="TPR-like_helical_dom_sf"/>
</dbReference>
<protein>
    <submittedName>
        <fullName evidence="5">Putative 43kDa postsynaptic protein</fullName>
    </submittedName>
</protein>
<evidence type="ECO:0000256" key="3">
    <source>
        <dbReference type="PROSITE-ProRule" id="PRU00339"/>
    </source>
</evidence>
<dbReference type="STRING" id="74649.A0A2P6QPV9"/>
<dbReference type="InterPro" id="IPR019734">
    <property type="entry name" value="TPR_rpt"/>
</dbReference>
<dbReference type="Pfam" id="PF13181">
    <property type="entry name" value="TPR_8"/>
    <property type="match status" value="1"/>
</dbReference>
<evidence type="ECO:0000256" key="4">
    <source>
        <dbReference type="SAM" id="Phobius"/>
    </source>
</evidence>
<dbReference type="PROSITE" id="PS50005">
    <property type="entry name" value="TPR"/>
    <property type="match status" value="3"/>
</dbReference>
<evidence type="ECO:0000313" key="6">
    <source>
        <dbReference type="Proteomes" id="UP000238479"/>
    </source>
</evidence>
<feature type="transmembrane region" description="Helical" evidence="4">
    <location>
        <begin position="274"/>
        <end position="291"/>
    </location>
</feature>
<keyword evidence="4" id="KW-1133">Transmembrane helix</keyword>
<keyword evidence="4" id="KW-0812">Transmembrane</keyword>
<dbReference type="SUPFAM" id="SSF48452">
    <property type="entry name" value="TPR-like"/>
    <property type="match status" value="1"/>
</dbReference>
<keyword evidence="6" id="KW-1185">Reference proteome</keyword>
<evidence type="ECO:0000256" key="1">
    <source>
        <dbReference type="ARBA" id="ARBA00022737"/>
    </source>
</evidence>
<dbReference type="PANTHER" id="PTHR22904">
    <property type="entry name" value="TPR REPEAT CONTAINING PROTEIN"/>
    <property type="match status" value="1"/>
</dbReference>
<organism evidence="5 6">
    <name type="scientific">Rosa chinensis</name>
    <name type="common">China rose</name>
    <dbReference type="NCBI Taxonomy" id="74649"/>
    <lineage>
        <taxon>Eukaryota</taxon>
        <taxon>Viridiplantae</taxon>
        <taxon>Streptophyta</taxon>
        <taxon>Embryophyta</taxon>
        <taxon>Tracheophyta</taxon>
        <taxon>Spermatophyta</taxon>
        <taxon>Magnoliopsida</taxon>
        <taxon>eudicotyledons</taxon>
        <taxon>Gunneridae</taxon>
        <taxon>Pentapetalae</taxon>
        <taxon>rosids</taxon>
        <taxon>fabids</taxon>
        <taxon>Rosales</taxon>
        <taxon>Rosaceae</taxon>
        <taxon>Rosoideae</taxon>
        <taxon>Rosoideae incertae sedis</taxon>
        <taxon>Rosa</taxon>
    </lineage>
</organism>
<dbReference type="SMART" id="SM00028">
    <property type="entry name" value="TPR"/>
    <property type="match status" value="3"/>
</dbReference>
<dbReference type="Pfam" id="PF00515">
    <property type="entry name" value="TPR_1"/>
    <property type="match status" value="1"/>
</dbReference>
<sequence>MEMEVWSMKIANFLNIVEKNAKEGNHTTRDILKEMARDFLGFVKSGALEPEIERQIGFALEKYDLVEAQWTRKIMAADRERKKGNEYMDEKKYEQAVKHYCNSIECNPADTKAYSNRALAYLRLGKKTKALEDAEKCIELDPKFSRGYLRKGSVLFNISEFTNALHTFQEGLKHNPTDRYLIHGVQQCLERLNKAGSRGATKNKSFFCGLKRFGKASSRVVDESKSLNNEHHIVDIPPVDAVSPKPCLIELKLTNVILSAEAAALVSDNLELRFMSMMCSFVAVCGLIEILRHRRLIENKLGVLKLICASVMLIYCTIMYATSKLHKILPHLESFGREAWPFHACVIIASILFNN</sequence>
<dbReference type="OrthoDB" id="2423701at2759"/>
<reference evidence="5 6" key="1">
    <citation type="journal article" date="2018" name="Nat. Genet.">
        <title>The Rosa genome provides new insights in the design of modern roses.</title>
        <authorList>
            <person name="Bendahmane M."/>
        </authorList>
    </citation>
    <scope>NUCLEOTIDE SEQUENCE [LARGE SCALE GENOMIC DNA]</scope>
    <source>
        <strain evidence="6">cv. Old Blush</strain>
    </source>
</reference>